<keyword evidence="12" id="KW-1185">Reference proteome</keyword>
<keyword evidence="4" id="KW-0479">Metal-binding</keyword>
<dbReference type="Gene3D" id="2.60.40.1730">
    <property type="entry name" value="tricorn interacting facor f3 domain"/>
    <property type="match status" value="1"/>
</dbReference>
<dbReference type="InterPro" id="IPR014782">
    <property type="entry name" value="Peptidase_M1_dom"/>
</dbReference>
<dbReference type="GO" id="GO:0043171">
    <property type="term" value="P:peptide catabolic process"/>
    <property type="evidence" value="ECO:0007669"/>
    <property type="project" value="TreeGrafter"/>
</dbReference>
<dbReference type="Gene3D" id="1.10.390.10">
    <property type="entry name" value="Neutral Protease Domain 2"/>
    <property type="match status" value="1"/>
</dbReference>
<evidence type="ECO:0000313" key="11">
    <source>
        <dbReference type="EMBL" id="KAJ3224400.1"/>
    </source>
</evidence>
<dbReference type="InterPro" id="IPR011989">
    <property type="entry name" value="ARM-like"/>
</dbReference>
<dbReference type="GO" id="GO:0005615">
    <property type="term" value="C:extracellular space"/>
    <property type="evidence" value="ECO:0007669"/>
    <property type="project" value="TreeGrafter"/>
</dbReference>
<dbReference type="InterPro" id="IPR042097">
    <property type="entry name" value="Aminopeptidase_N-like_N_sf"/>
</dbReference>
<dbReference type="GO" id="GO:0008270">
    <property type="term" value="F:zinc ion binding"/>
    <property type="evidence" value="ECO:0007669"/>
    <property type="project" value="InterPro"/>
</dbReference>
<dbReference type="SUPFAM" id="SSF55486">
    <property type="entry name" value="Metalloproteases ('zincins'), catalytic domain"/>
    <property type="match status" value="1"/>
</dbReference>
<keyword evidence="6" id="KW-0862">Zinc</keyword>
<protein>
    <recommendedName>
        <fullName evidence="13">Aminopeptidase</fullName>
    </recommendedName>
</protein>
<dbReference type="AlphaFoldDB" id="A0AAD5Y2F0"/>
<keyword evidence="7" id="KW-0482">Metalloprotease</keyword>
<comment type="cofactor">
    <cofactor evidence="1">
        <name>Zn(2+)</name>
        <dbReference type="ChEBI" id="CHEBI:29105"/>
    </cofactor>
</comment>
<keyword evidence="5" id="KW-0378">Hydrolase</keyword>
<evidence type="ECO:0000256" key="8">
    <source>
        <dbReference type="SAM" id="MobiDB-lite"/>
    </source>
</evidence>
<dbReference type="InterPro" id="IPR027268">
    <property type="entry name" value="Peptidase_M4/M1_CTD_sf"/>
</dbReference>
<dbReference type="Gene3D" id="1.25.10.10">
    <property type="entry name" value="Leucine-rich Repeat Variant"/>
    <property type="match status" value="1"/>
</dbReference>
<evidence type="ECO:0000256" key="1">
    <source>
        <dbReference type="ARBA" id="ARBA00001947"/>
    </source>
</evidence>
<dbReference type="GO" id="GO:0042277">
    <property type="term" value="F:peptide binding"/>
    <property type="evidence" value="ECO:0007669"/>
    <property type="project" value="TreeGrafter"/>
</dbReference>
<dbReference type="InterPro" id="IPR001930">
    <property type="entry name" value="Peptidase_M1"/>
</dbReference>
<dbReference type="PRINTS" id="PR00756">
    <property type="entry name" value="ALADIPTASE"/>
</dbReference>
<evidence type="ECO:0000256" key="6">
    <source>
        <dbReference type="ARBA" id="ARBA00022833"/>
    </source>
</evidence>
<feature type="region of interest" description="Disordered" evidence="8">
    <location>
        <begin position="903"/>
        <end position="930"/>
    </location>
</feature>
<evidence type="ECO:0000313" key="12">
    <source>
        <dbReference type="Proteomes" id="UP001211065"/>
    </source>
</evidence>
<dbReference type="Pfam" id="PF17900">
    <property type="entry name" value="Peptidase_M1_N"/>
    <property type="match status" value="1"/>
</dbReference>
<gene>
    <name evidence="11" type="ORF">HK099_008505</name>
</gene>
<feature type="compositionally biased region" description="Basic and acidic residues" evidence="8">
    <location>
        <begin position="903"/>
        <end position="923"/>
    </location>
</feature>
<feature type="domain" description="Peptidase M1 membrane alanine aminopeptidase" evidence="9">
    <location>
        <begin position="280"/>
        <end position="488"/>
    </location>
</feature>
<name>A0AAD5Y2F0_9FUNG</name>
<dbReference type="CDD" id="cd09603">
    <property type="entry name" value="M1_APN_like"/>
    <property type="match status" value="1"/>
</dbReference>
<evidence type="ECO:0000256" key="2">
    <source>
        <dbReference type="ARBA" id="ARBA00010136"/>
    </source>
</evidence>
<evidence type="ECO:0008006" key="13">
    <source>
        <dbReference type="Google" id="ProtNLM"/>
    </source>
</evidence>
<comment type="similarity">
    <text evidence="2">Belongs to the peptidase M1 family.</text>
</comment>
<feature type="domain" description="Aminopeptidase N-like N-terminal" evidence="10">
    <location>
        <begin position="43"/>
        <end position="227"/>
    </location>
</feature>
<evidence type="ECO:0000256" key="4">
    <source>
        <dbReference type="ARBA" id="ARBA00022723"/>
    </source>
</evidence>
<dbReference type="SUPFAM" id="SSF63737">
    <property type="entry name" value="Leukotriene A4 hydrolase N-terminal domain"/>
    <property type="match status" value="1"/>
</dbReference>
<evidence type="ECO:0000256" key="7">
    <source>
        <dbReference type="ARBA" id="ARBA00023049"/>
    </source>
</evidence>
<keyword evidence="3" id="KW-0645">Protease</keyword>
<organism evidence="11 12">
    <name type="scientific">Clydaea vesicula</name>
    <dbReference type="NCBI Taxonomy" id="447962"/>
    <lineage>
        <taxon>Eukaryota</taxon>
        <taxon>Fungi</taxon>
        <taxon>Fungi incertae sedis</taxon>
        <taxon>Chytridiomycota</taxon>
        <taxon>Chytridiomycota incertae sedis</taxon>
        <taxon>Chytridiomycetes</taxon>
        <taxon>Lobulomycetales</taxon>
        <taxon>Lobulomycetaceae</taxon>
        <taxon>Clydaea</taxon>
    </lineage>
</organism>
<evidence type="ECO:0000259" key="9">
    <source>
        <dbReference type="Pfam" id="PF01433"/>
    </source>
</evidence>
<evidence type="ECO:0000256" key="3">
    <source>
        <dbReference type="ARBA" id="ARBA00022670"/>
    </source>
</evidence>
<dbReference type="Proteomes" id="UP001211065">
    <property type="component" value="Unassembled WGS sequence"/>
</dbReference>
<reference evidence="11" key="1">
    <citation type="submission" date="2020-05" db="EMBL/GenBank/DDBJ databases">
        <title>Phylogenomic resolution of chytrid fungi.</title>
        <authorList>
            <person name="Stajich J.E."/>
            <person name="Amses K."/>
            <person name="Simmons R."/>
            <person name="Seto K."/>
            <person name="Myers J."/>
            <person name="Bonds A."/>
            <person name="Quandt C.A."/>
            <person name="Barry K."/>
            <person name="Liu P."/>
            <person name="Grigoriev I."/>
            <person name="Longcore J.E."/>
            <person name="James T.Y."/>
        </authorList>
    </citation>
    <scope>NUCLEOTIDE SEQUENCE</scope>
    <source>
        <strain evidence="11">JEL0476</strain>
    </source>
</reference>
<evidence type="ECO:0000259" key="10">
    <source>
        <dbReference type="Pfam" id="PF17900"/>
    </source>
</evidence>
<dbReference type="SUPFAM" id="SSF48371">
    <property type="entry name" value="ARM repeat"/>
    <property type="match status" value="1"/>
</dbReference>
<dbReference type="GO" id="GO:0016020">
    <property type="term" value="C:membrane"/>
    <property type="evidence" value="ECO:0007669"/>
    <property type="project" value="TreeGrafter"/>
</dbReference>
<dbReference type="InterPro" id="IPR045357">
    <property type="entry name" value="Aminopeptidase_N-like_N"/>
</dbReference>
<dbReference type="Pfam" id="PF01433">
    <property type="entry name" value="Peptidase_M1"/>
    <property type="match status" value="1"/>
</dbReference>
<proteinExistence type="inferred from homology"/>
<accession>A0AAD5Y2F0</accession>
<dbReference type="GO" id="GO:0005737">
    <property type="term" value="C:cytoplasm"/>
    <property type="evidence" value="ECO:0007669"/>
    <property type="project" value="TreeGrafter"/>
</dbReference>
<comment type="caution">
    <text evidence="11">The sequence shown here is derived from an EMBL/GenBank/DDBJ whole genome shotgun (WGS) entry which is preliminary data.</text>
</comment>
<dbReference type="PANTHER" id="PTHR11533">
    <property type="entry name" value="PROTEASE M1 ZINC METALLOPROTEASE"/>
    <property type="match status" value="1"/>
</dbReference>
<sequence length="945" mass="108766">MVKLLENGGCFCKHNLLQSKSIFSGNFCGDGKAHYAPNIIIQPIHMELHLDFSEIKNCTVKGKNFITFTHEISTNFFLPQQKDLTTVYLDAISFNDLTVKGEGTRYYYDGRKLTICWDSPFEVNENRKVEIDYTVIHPIAGIYFNIPNEQYPMRVMHCITDHEPERCRYWIPLVDSPTVRTTLEFLITAPTDLMAIANGRQTMKKKIDNDLSLTKWVLDTDRCPSYLICVAIGDFLYVEDNDPELNIPISYLGPKGKFSKLDFSILFTGKQKAEDLKRTFGKTASMIKWIQKKLDYPFPWKKYYQIVSPQVRGAMENISFVAWNDFYCIDETLSKEKQLLVDQTNVHEISHTYFGNLLVVRHFDHTWLKESWATYMEAVWIEEHLDADHFRYEMLDCKHLYVQEAARYVRPLVKRVWESPWEMFDSHAYPGGGLRLHMLRMLLGEHAFWAGVRNYVKTFAGKVVETEDFRKCLERSSGLNLVKFFDQWIFGKGYPKLKLKFDYNFEKNIVQIKLEQTQSSKDTGVVKIFEINFEIEVEDINGYVYSLNLEFSDSTVSSAQVALMDTSTAIKIIRLDPLGKLIFDVETEGSVPEVVLINTCKSAKDICNRIWAYEELINMGTTNGMRKVQENILIEPFWGVRVQVANALSKAKTHLCVLTLAAMLENEKDFRAMYGLASACNIRDPIIHNALRKFLNNDNNPYRATAAALENLGKQNCPADLEYLINFANDDTKIGQHGILRSGVFEGLANHSSKGSYVYLEQQTRVSLFPALRKESEKSLKFQPEKTLPALISGLATAALKQVCNASQNHVISLLTDLLRDHRHFVKKEAILALCEFGNVESIPAILGTKPTFADQVLLDWMFIRRMLSSLKENRGESKIKDLVRNLEDVEGRLRKMEWNWTDDKDSKQRDEEEAENVKKETDLGGSIRNINNNTRERIYECTKG</sequence>
<dbReference type="InterPro" id="IPR050344">
    <property type="entry name" value="Peptidase_M1_aminopeptidases"/>
</dbReference>
<evidence type="ECO:0000256" key="5">
    <source>
        <dbReference type="ARBA" id="ARBA00022801"/>
    </source>
</evidence>
<dbReference type="PANTHER" id="PTHR11533:SF299">
    <property type="entry name" value="AMINOPEPTIDASE"/>
    <property type="match status" value="1"/>
</dbReference>
<dbReference type="EMBL" id="JADGJW010000094">
    <property type="protein sequence ID" value="KAJ3224400.1"/>
    <property type="molecule type" value="Genomic_DNA"/>
</dbReference>
<dbReference type="GO" id="GO:0006508">
    <property type="term" value="P:proteolysis"/>
    <property type="evidence" value="ECO:0007669"/>
    <property type="project" value="UniProtKB-KW"/>
</dbReference>
<dbReference type="InterPro" id="IPR016024">
    <property type="entry name" value="ARM-type_fold"/>
</dbReference>
<dbReference type="GO" id="GO:0070006">
    <property type="term" value="F:metalloaminopeptidase activity"/>
    <property type="evidence" value="ECO:0007669"/>
    <property type="project" value="TreeGrafter"/>
</dbReference>